<dbReference type="CDD" id="cd06587">
    <property type="entry name" value="VOC"/>
    <property type="match status" value="1"/>
</dbReference>
<evidence type="ECO:0000313" key="4">
    <source>
        <dbReference type="Proteomes" id="UP001235840"/>
    </source>
</evidence>
<dbReference type="InterPro" id="IPR037523">
    <property type="entry name" value="VOC_core"/>
</dbReference>
<dbReference type="InterPro" id="IPR029068">
    <property type="entry name" value="Glyas_Bleomycin-R_OHBP_Dase"/>
</dbReference>
<dbReference type="Proteomes" id="UP001235840">
    <property type="component" value="Unassembled WGS sequence"/>
</dbReference>
<sequence length="124" mass="14395">MLQKILYNEIPVKDMNKSIEWYKEILGLEFIFYSKEENLAQFNLQSGQMLFLVETTDETNANFTVQGKPHNVIGFQTENIEQLHNDLVRKGVQVEDIENDGGGNKFLNFYDLNGNIFNVQCDVR</sequence>
<dbReference type="PANTHER" id="PTHR36113">
    <property type="entry name" value="LYASE, PUTATIVE-RELATED-RELATED"/>
    <property type="match status" value="1"/>
</dbReference>
<dbReference type="PROSITE" id="PS51819">
    <property type="entry name" value="VOC"/>
    <property type="match status" value="1"/>
</dbReference>
<reference evidence="3 4" key="1">
    <citation type="submission" date="2023-07" db="EMBL/GenBank/DDBJ databases">
        <title>Genomic Encyclopedia of Type Strains, Phase IV (KMG-IV): sequencing the most valuable type-strain genomes for metagenomic binning, comparative biology and taxonomic classification.</title>
        <authorList>
            <person name="Goeker M."/>
        </authorList>
    </citation>
    <scope>NUCLEOTIDE SEQUENCE [LARGE SCALE GENOMIC DNA]</scope>
    <source>
        <strain evidence="3 4">DSM 12751</strain>
    </source>
</reference>
<keyword evidence="4" id="KW-1185">Reference proteome</keyword>
<gene>
    <name evidence="3" type="ORF">J2S11_001487</name>
</gene>
<dbReference type="InterPro" id="IPR004360">
    <property type="entry name" value="Glyas_Fos-R_dOase_dom"/>
</dbReference>
<dbReference type="SUPFAM" id="SSF54593">
    <property type="entry name" value="Glyoxalase/Bleomycin resistance protein/Dihydroxybiphenyl dioxygenase"/>
    <property type="match status" value="1"/>
</dbReference>
<name>A0ABT9VX72_9BACI</name>
<organism evidence="3 4">
    <name type="scientific">Caldalkalibacillus horti</name>
    <dbReference type="NCBI Taxonomy" id="77523"/>
    <lineage>
        <taxon>Bacteria</taxon>
        <taxon>Bacillati</taxon>
        <taxon>Bacillota</taxon>
        <taxon>Bacilli</taxon>
        <taxon>Bacillales</taxon>
        <taxon>Bacillaceae</taxon>
        <taxon>Caldalkalibacillus</taxon>
    </lineage>
</organism>
<dbReference type="EMBL" id="JAUSTY010000005">
    <property type="protein sequence ID" value="MDQ0165586.1"/>
    <property type="molecule type" value="Genomic_DNA"/>
</dbReference>
<feature type="domain" description="VOC" evidence="2">
    <location>
        <begin position="4"/>
        <end position="122"/>
    </location>
</feature>
<dbReference type="InterPro" id="IPR051332">
    <property type="entry name" value="Fosfomycin_Res_Enzymes"/>
</dbReference>
<comment type="caution">
    <text evidence="3">The sequence shown here is derived from an EMBL/GenBank/DDBJ whole genome shotgun (WGS) entry which is preliminary data.</text>
</comment>
<keyword evidence="1" id="KW-0479">Metal-binding</keyword>
<dbReference type="Pfam" id="PF00903">
    <property type="entry name" value="Glyoxalase"/>
    <property type="match status" value="1"/>
</dbReference>
<proteinExistence type="predicted"/>
<dbReference type="Gene3D" id="3.10.180.10">
    <property type="entry name" value="2,3-Dihydroxybiphenyl 1,2-Dioxygenase, domain 1"/>
    <property type="match status" value="1"/>
</dbReference>
<evidence type="ECO:0000259" key="2">
    <source>
        <dbReference type="PROSITE" id="PS51819"/>
    </source>
</evidence>
<accession>A0ABT9VX72</accession>
<dbReference type="PANTHER" id="PTHR36113:SF6">
    <property type="entry name" value="FOSFOMYCIN RESISTANCE PROTEIN FOSX"/>
    <property type="match status" value="1"/>
</dbReference>
<dbReference type="RefSeq" id="WP_307392838.1">
    <property type="nucleotide sequence ID" value="NZ_BAAADK010000011.1"/>
</dbReference>
<protein>
    <submittedName>
        <fullName evidence="3">Catechol 2,3-dioxygenase-like lactoylglutathione lyase family enzyme</fullName>
    </submittedName>
</protein>
<evidence type="ECO:0000256" key="1">
    <source>
        <dbReference type="ARBA" id="ARBA00022723"/>
    </source>
</evidence>
<evidence type="ECO:0000313" key="3">
    <source>
        <dbReference type="EMBL" id="MDQ0165586.1"/>
    </source>
</evidence>